<comment type="caution">
    <text evidence="6">The sequence shown here is derived from an EMBL/GenBank/DDBJ whole genome shotgun (WGS) entry which is preliminary data.</text>
</comment>
<evidence type="ECO:0000256" key="1">
    <source>
        <dbReference type="ARBA" id="ARBA00009269"/>
    </source>
</evidence>
<evidence type="ECO:0000313" key="7">
    <source>
        <dbReference type="Proteomes" id="UP000718571"/>
    </source>
</evidence>
<evidence type="ECO:0000256" key="2">
    <source>
        <dbReference type="ARBA" id="ARBA00022980"/>
    </source>
</evidence>
<dbReference type="InterPro" id="IPR038661">
    <property type="entry name" value="Ribosomal_eL33_sf"/>
</dbReference>
<proteinExistence type="inferred from homology"/>
<accession>A0A8T3USK7</accession>
<dbReference type="GO" id="GO:1990904">
    <property type="term" value="C:ribonucleoprotein complex"/>
    <property type="evidence" value="ECO:0007669"/>
    <property type="project" value="UniProtKB-KW"/>
</dbReference>
<evidence type="ECO:0000313" key="6">
    <source>
        <dbReference type="EMBL" id="MBE5728641.1"/>
    </source>
</evidence>
<comment type="similarity">
    <text evidence="1 4">Belongs to the eukaryotic ribosomal protein eL33 family.</text>
</comment>
<evidence type="ECO:0000256" key="4">
    <source>
        <dbReference type="HAMAP-Rule" id="MF_00573"/>
    </source>
</evidence>
<dbReference type="PANTHER" id="PTHR10902">
    <property type="entry name" value="60S RIBOSOMAL PROTEIN L35A"/>
    <property type="match status" value="1"/>
</dbReference>
<keyword evidence="2 4" id="KW-0689">Ribosomal protein</keyword>
<dbReference type="EMBL" id="JADFAQ010000029">
    <property type="protein sequence ID" value="MBE5728197.1"/>
    <property type="molecule type" value="Genomic_DNA"/>
</dbReference>
<dbReference type="GO" id="GO:0006412">
    <property type="term" value="P:translation"/>
    <property type="evidence" value="ECO:0007669"/>
    <property type="project" value="UniProtKB-UniRule"/>
</dbReference>
<dbReference type="PROSITE" id="PS01105">
    <property type="entry name" value="RIBOSOMAL_L35AE"/>
    <property type="match status" value="1"/>
</dbReference>
<sequence length="83" mass="9459">MKILSYRRGRKTQTQNQAVIKLDKAETREEAAKYIGKRVEVSFSKASIRGTITRVHGNKGKVVARFNRGLPGQIKNKEIKFVE</sequence>
<gene>
    <name evidence="4" type="primary">rpl35ae</name>
    <name evidence="5" type="ORF">IHE50_02160</name>
    <name evidence="6" type="ORF">IHE51_02160</name>
</gene>
<evidence type="ECO:0000313" key="8">
    <source>
        <dbReference type="Proteomes" id="UP000763484"/>
    </source>
</evidence>
<dbReference type="EMBL" id="JADFAR010000025">
    <property type="protein sequence ID" value="MBE5728641.1"/>
    <property type="molecule type" value="Genomic_DNA"/>
</dbReference>
<dbReference type="InterPro" id="IPR009000">
    <property type="entry name" value="Transl_B-barrel_sf"/>
</dbReference>
<dbReference type="Pfam" id="PF01247">
    <property type="entry name" value="Ribosomal_L35Ae"/>
    <property type="match status" value="1"/>
</dbReference>
<dbReference type="HAMAP" id="MF_00573">
    <property type="entry name" value="Ribosomal_eL33"/>
    <property type="match status" value="1"/>
</dbReference>
<dbReference type="AlphaFoldDB" id="A0A8T3USK7"/>
<dbReference type="SUPFAM" id="SSF50447">
    <property type="entry name" value="Translation proteins"/>
    <property type="match status" value="1"/>
</dbReference>
<dbReference type="InterPro" id="IPR001780">
    <property type="entry name" value="Ribosomal_eL33"/>
</dbReference>
<reference evidence="7 8" key="1">
    <citation type="submission" date="2020-09" db="EMBL/GenBank/DDBJ databases">
        <title>Genomic characterization of a novel Parvarchaeota family in acid mine drainage sediments.</title>
        <authorList>
            <person name="Luo Z.-H."/>
        </authorList>
    </citation>
    <scope>NUCLEOTIDE SEQUENCE [LARGE SCALE GENOMIC DNA]</scope>
    <source>
        <strain evidence="6">MAS1_bins.189</strain>
        <strain evidence="5">TL1-5_bins.178</strain>
    </source>
</reference>
<evidence type="ECO:0000256" key="3">
    <source>
        <dbReference type="ARBA" id="ARBA00023274"/>
    </source>
</evidence>
<dbReference type="Proteomes" id="UP000718571">
    <property type="component" value="Unassembled WGS sequence"/>
</dbReference>
<organism evidence="6 7">
    <name type="scientific">Candidatus Acidifodinimicrobium mancum</name>
    <dbReference type="NCBI Taxonomy" id="2898728"/>
    <lineage>
        <taxon>Archaea</taxon>
        <taxon>Candidatus Parvarchaeota</taxon>
        <taxon>Candidatus Acidifodinimicrobiaceae</taxon>
        <taxon>Candidatus Acidifodinimicrobium</taxon>
    </lineage>
</organism>
<dbReference type="GO" id="GO:0005840">
    <property type="term" value="C:ribosome"/>
    <property type="evidence" value="ECO:0007669"/>
    <property type="project" value="UniProtKB-KW"/>
</dbReference>
<dbReference type="Proteomes" id="UP000763484">
    <property type="component" value="Unassembled WGS sequence"/>
</dbReference>
<dbReference type="GO" id="GO:0003735">
    <property type="term" value="F:structural constituent of ribosome"/>
    <property type="evidence" value="ECO:0007669"/>
    <property type="project" value="InterPro"/>
</dbReference>
<dbReference type="Gene3D" id="2.40.10.190">
    <property type="entry name" value="translation elongation factor selb, chain A, domain 4"/>
    <property type="match status" value="1"/>
</dbReference>
<dbReference type="InterPro" id="IPR018266">
    <property type="entry name" value="Ribosomal_eL33_CS"/>
</dbReference>
<keyword evidence="3 4" id="KW-0687">Ribonucleoprotein</keyword>
<name>A0A8T3USK7_9ARCH</name>
<evidence type="ECO:0000313" key="5">
    <source>
        <dbReference type="EMBL" id="MBE5728197.1"/>
    </source>
</evidence>
<protein>
    <recommendedName>
        <fullName evidence="4">Large ribosomal subunit protein eL33</fullName>
    </recommendedName>
</protein>